<evidence type="ECO:0000313" key="3">
    <source>
        <dbReference type="Proteomes" id="UP000325466"/>
    </source>
</evidence>
<dbReference type="InterPro" id="IPR003399">
    <property type="entry name" value="Mce/MlaD"/>
</dbReference>
<dbReference type="Proteomes" id="UP000325466">
    <property type="component" value="Unassembled WGS sequence"/>
</dbReference>
<comment type="caution">
    <text evidence="2">The sequence shown here is derived from an EMBL/GenBank/DDBJ whole genome shotgun (WGS) entry which is preliminary data.</text>
</comment>
<gene>
    <name evidence="2" type="ORF">RAJCM14343_5035</name>
</gene>
<evidence type="ECO:0000313" key="2">
    <source>
        <dbReference type="EMBL" id="GES39759.1"/>
    </source>
</evidence>
<keyword evidence="3" id="KW-1185">Reference proteome</keyword>
<sequence>MLTMNKVKKVATIGLAVTAVVGAGFTAARTAGAEPAPSYCAEMPDAVGLYVGNPVTRMGFPVGRVESIVEKGGHVEVTFSTDGDRPLPADVKAVTRSKSILADRSLELVGNDTSGPTLEPGSCIPLQNSRTPKAISEVVGSAADFIEALSPEGSADTVEMAVAGLDQALRGQGDNARSMMLHAADAMESPDKFVADIGTAIANMAPLSEQALADWAAMKSVVEQMPDVAVAGIDLWPGTIDVCVGIGWLVATLDDIQRKYGGDIWPFVHGQVADAIALAAGRTGEIQSLVATVPSLAAVADQQTRNAGGLTMQYTPPTITLSDEDADRLCALLDTVRPGSCTPTESGARVSPTGLMDLVLLNGAAQ</sequence>
<dbReference type="Pfam" id="PF02470">
    <property type="entry name" value="MlaD"/>
    <property type="match status" value="1"/>
</dbReference>
<name>A0ABQ0YU10_9NOCA</name>
<feature type="domain" description="Mce/MlaD" evidence="1">
    <location>
        <begin position="37"/>
        <end position="109"/>
    </location>
</feature>
<dbReference type="EMBL" id="BLAH01000132">
    <property type="protein sequence ID" value="GES39759.1"/>
    <property type="molecule type" value="Genomic_DNA"/>
</dbReference>
<evidence type="ECO:0000259" key="1">
    <source>
        <dbReference type="Pfam" id="PF02470"/>
    </source>
</evidence>
<organism evidence="2 3">
    <name type="scientific">Rhodococcus aetherivorans</name>
    <dbReference type="NCBI Taxonomy" id="191292"/>
    <lineage>
        <taxon>Bacteria</taxon>
        <taxon>Bacillati</taxon>
        <taxon>Actinomycetota</taxon>
        <taxon>Actinomycetes</taxon>
        <taxon>Mycobacteriales</taxon>
        <taxon>Nocardiaceae</taxon>
        <taxon>Rhodococcus</taxon>
    </lineage>
</organism>
<proteinExistence type="predicted"/>
<reference evidence="2 3" key="1">
    <citation type="journal article" date="2018" name="Biodegradation">
        <title>1,4-Dioxane degradation characteristics of Rhodococcus aetherivorans JCM 14343.</title>
        <authorList>
            <person name="Inoue D."/>
            <person name="Tsunoda T."/>
            <person name="Yamamoto N."/>
            <person name="Ike M."/>
            <person name="Sei K."/>
        </authorList>
    </citation>
    <scope>NUCLEOTIDE SEQUENCE [LARGE SCALE GENOMIC DNA]</scope>
    <source>
        <strain evidence="2 3">JCM 14343</strain>
    </source>
</reference>
<dbReference type="PANTHER" id="PTHR33371">
    <property type="entry name" value="INTERMEMBRANE PHOSPHOLIPID TRANSPORT SYSTEM BINDING PROTEIN MLAD-RELATED"/>
    <property type="match status" value="1"/>
</dbReference>
<accession>A0ABQ0YU10</accession>
<dbReference type="InterPro" id="IPR052336">
    <property type="entry name" value="MlaD_Phospholipid_Transporter"/>
</dbReference>
<protein>
    <submittedName>
        <fullName evidence="2">MCE-family protein Mce1D</fullName>
    </submittedName>
</protein>
<dbReference type="PANTHER" id="PTHR33371:SF4">
    <property type="entry name" value="INTERMEMBRANE PHOSPHOLIPID TRANSPORT SYSTEM BINDING PROTEIN MLAD"/>
    <property type="match status" value="1"/>
</dbReference>